<dbReference type="RefSeq" id="WP_089000277.1">
    <property type="nucleotide sequence ID" value="NZ_JBFAAC010000038.1"/>
</dbReference>
<dbReference type="Proteomes" id="UP000198251">
    <property type="component" value="Chromosome I"/>
</dbReference>
<feature type="region of interest" description="Disordered" evidence="1">
    <location>
        <begin position="89"/>
        <end position="130"/>
    </location>
</feature>
<feature type="region of interest" description="Disordered" evidence="1">
    <location>
        <begin position="147"/>
        <end position="193"/>
    </location>
</feature>
<feature type="compositionally biased region" description="Low complexity" evidence="1">
    <location>
        <begin position="106"/>
        <end position="121"/>
    </location>
</feature>
<dbReference type="GeneID" id="95802439"/>
<protein>
    <submittedName>
        <fullName evidence="2">Uncharacterized protein</fullName>
    </submittedName>
</protein>
<evidence type="ECO:0000313" key="2">
    <source>
        <dbReference type="EMBL" id="SCG16376.1"/>
    </source>
</evidence>
<name>A0A1C5GB93_MICEH</name>
<accession>A0A1C5GB93</accession>
<reference evidence="2 3" key="1">
    <citation type="submission" date="2016-06" db="EMBL/GenBank/DDBJ databases">
        <authorList>
            <person name="Kjaerup R.B."/>
            <person name="Dalgaard T.S."/>
            <person name="Juul-Madsen H.R."/>
        </authorList>
    </citation>
    <scope>NUCLEOTIDE SEQUENCE [LARGE SCALE GENOMIC DNA]</scope>
    <source>
        <strain evidence="2 3">DSM 43913</strain>
    </source>
</reference>
<dbReference type="AlphaFoldDB" id="A0A1C5GB93"/>
<sequence length="501" mass="54754">MAFDAERYDREVIKPLRGRHGRLPAGDLAARYAVQPEWSPQQLVAHLAELRGFWRERATGPDSRAEVCRLLISADDKLRRETGDLMNDPTWWREQAGVTGDSPRSVPATPAPQQEEPVQPARSAGPPTSDWRVWSWRREAHDFIQARLDTPIGGDRRRQPAGGVDDRRHDRVGEADGGAPAQRRPGRAAQPGIAVGQADLTVGVLGGSGDRCRVRLSWPAAGGDRVRIRWAATPPPWRAGAVLPVSALSAFGAEVVGVRQERDGEVSVVAEVPVGYHLYVPFLVEGDQATVGRLVALGVAEPVRRLRAERRGDDAVLSWIWPAGARLALVEWTSPTGTERGQVSRAGYASANGFRIPAAADPCVVRVAILASVVADEVRSPVREVALPPRPVRVSYTLARHWRWHLGRREISVRLRAATDVTDLVVTVVLGAEPTMPPSPVAGTVLAEVVGVELHREQTRELTVVVPELPRLHHPYWIRCFVRGAVPIAVSVPPVESMRVS</sequence>
<dbReference type="EMBL" id="LT607733">
    <property type="protein sequence ID" value="SCG16376.1"/>
    <property type="molecule type" value="Genomic_DNA"/>
</dbReference>
<gene>
    <name evidence="2" type="ORF">GA0070610_2638</name>
</gene>
<feature type="compositionally biased region" description="Basic and acidic residues" evidence="1">
    <location>
        <begin position="154"/>
        <end position="174"/>
    </location>
</feature>
<feature type="compositionally biased region" description="Low complexity" evidence="1">
    <location>
        <begin position="177"/>
        <end position="192"/>
    </location>
</feature>
<keyword evidence="3" id="KW-1185">Reference proteome</keyword>
<proteinExistence type="predicted"/>
<evidence type="ECO:0000256" key="1">
    <source>
        <dbReference type="SAM" id="MobiDB-lite"/>
    </source>
</evidence>
<organism evidence="2 3">
    <name type="scientific">Micromonospora echinofusca</name>
    <dbReference type="NCBI Taxonomy" id="47858"/>
    <lineage>
        <taxon>Bacteria</taxon>
        <taxon>Bacillati</taxon>
        <taxon>Actinomycetota</taxon>
        <taxon>Actinomycetes</taxon>
        <taxon>Micromonosporales</taxon>
        <taxon>Micromonosporaceae</taxon>
        <taxon>Micromonospora</taxon>
    </lineage>
</organism>
<evidence type="ECO:0000313" key="3">
    <source>
        <dbReference type="Proteomes" id="UP000198251"/>
    </source>
</evidence>